<evidence type="ECO:0000313" key="1">
    <source>
        <dbReference type="EMBL" id="PAB57355.1"/>
    </source>
</evidence>
<sequence length="93" mass="10480">MAFKPDKNIAKALKQSNDIKNNSTENKKNISKIDYSEMINFVSKKKTSKVAMSITLDSDVKKGIQKLAELNGYASVSAYINDYFKKLIELAEK</sequence>
<dbReference type="Proteomes" id="UP000216008">
    <property type="component" value="Unassembled WGS sequence"/>
</dbReference>
<proteinExistence type="predicted"/>
<protein>
    <recommendedName>
        <fullName evidence="3">Antitoxin</fullName>
    </recommendedName>
</protein>
<accession>A0A267MEP6</accession>
<dbReference type="EMBL" id="NIBD01000002">
    <property type="protein sequence ID" value="PAB57355.1"/>
    <property type="molecule type" value="Genomic_DNA"/>
</dbReference>
<gene>
    <name evidence="1" type="ORF">A3Q24_00495</name>
</gene>
<evidence type="ECO:0000313" key="2">
    <source>
        <dbReference type="Proteomes" id="UP000216008"/>
    </source>
</evidence>
<dbReference type="AlphaFoldDB" id="A0A267MEP6"/>
<organism evidence="1 2">
    <name type="scientific">Lactobacillus johnsonii</name>
    <dbReference type="NCBI Taxonomy" id="33959"/>
    <lineage>
        <taxon>Bacteria</taxon>
        <taxon>Bacillati</taxon>
        <taxon>Bacillota</taxon>
        <taxon>Bacilli</taxon>
        <taxon>Lactobacillales</taxon>
        <taxon>Lactobacillaceae</taxon>
        <taxon>Lactobacillus</taxon>
    </lineage>
</organism>
<dbReference type="RefSeq" id="WP_095182456.1">
    <property type="nucleotide sequence ID" value="NZ_NIBC01000038.1"/>
</dbReference>
<comment type="caution">
    <text evidence="1">The sequence shown here is derived from an EMBL/GenBank/DDBJ whole genome shotgun (WGS) entry which is preliminary data.</text>
</comment>
<reference evidence="1 2" key="1">
    <citation type="submission" date="2017-05" db="EMBL/GenBank/DDBJ databases">
        <title>Lactobacillus johnsonii from commercial turkeys.</title>
        <authorList>
            <person name="Johnson T.J."/>
            <person name="Youmans B."/>
        </authorList>
    </citation>
    <scope>NUCLEOTIDE SEQUENCE [LARGE SCALE GENOMIC DNA]</scope>
    <source>
        <strain evidence="1 2">UMNLJ114</strain>
    </source>
</reference>
<evidence type="ECO:0008006" key="3">
    <source>
        <dbReference type="Google" id="ProtNLM"/>
    </source>
</evidence>
<name>A0A267MEP6_LACJH</name>